<dbReference type="EMBL" id="VSWC01000005">
    <property type="protein sequence ID" value="KAA1115842.1"/>
    <property type="molecule type" value="Genomic_DNA"/>
</dbReference>
<proteinExistence type="predicted"/>
<dbReference type="AlphaFoldDB" id="A0A5B0QRD4"/>
<dbReference type="Proteomes" id="UP000324748">
    <property type="component" value="Unassembled WGS sequence"/>
</dbReference>
<sequence>MCCLISLKNISIAPTSFHQAFQAFCITHTVTRLWLMAIGWTDVQVECRYLSTMLPSVAEIGPMLFRSLHVLGTFARFLGDRTG</sequence>
<comment type="caution">
    <text evidence="1">The sequence shown here is derived from an EMBL/GenBank/DDBJ whole genome shotgun (WGS) entry which is preliminary data.</text>
</comment>
<protein>
    <submittedName>
        <fullName evidence="1">Uncharacterized protein</fullName>
    </submittedName>
</protein>
<evidence type="ECO:0000313" key="1">
    <source>
        <dbReference type="EMBL" id="KAA1115842.1"/>
    </source>
</evidence>
<reference evidence="1 2" key="1">
    <citation type="submission" date="2019-05" db="EMBL/GenBank/DDBJ databases">
        <title>Emergence of the Ug99 lineage of the wheat stem rust pathogen through somatic hybridization.</title>
        <authorList>
            <person name="Li F."/>
            <person name="Upadhyaya N.M."/>
            <person name="Sperschneider J."/>
            <person name="Matny O."/>
            <person name="Nguyen-Phuc H."/>
            <person name="Mago R."/>
            <person name="Raley C."/>
            <person name="Miller M.E."/>
            <person name="Silverstein K.A.T."/>
            <person name="Henningsen E."/>
            <person name="Hirsch C.D."/>
            <person name="Visser B."/>
            <person name="Pretorius Z.A."/>
            <person name="Steffenson B.J."/>
            <person name="Schwessinger B."/>
            <person name="Dodds P.N."/>
            <person name="Figueroa M."/>
        </authorList>
    </citation>
    <scope>NUCLEOTIDE SEQUENCE [LARGE SCALE GENOMIC DNA]</scope>
    <source>
        <strain evidence="1">21-0</strain>
    </source>
</reference>
<accession>A0A5B0QRD4</accession>
<keyword evidence="2" id="KW-1185">Reference proteome</keyword>
<name>A0A5B0QRD4_PUCGR</name>
<gene>
    <name evidence="1" type="ORF">PGT21_000270</name>
</gene>
<evidence type="ECO:0000313" key="2">
    <source>
        <dbReference type="Proteomes" id="UP000324748"/>
    </source>
</evidence>
<organism evidence="1 2">
    <name type="scientific">Puccinia graminis f. sp. tritici</name>
    <dbReference type="NCBI Taxonomy" id="56615"/>
    <lineage>
        <taxon>Eukaryota</taxon>
        <taxon>Fungi</taxon>
        <taxon>Dikarya</taxon>
        <taxon>Basidiomycota</taxon>
        <taxon>Pucciniomycotina</taxon>
        <taxon>Pucciniomycetes</taxon>
        <taxon>Pucciniales</taxon>
        <taxon>Pucciniaceae</taxon>
        <taxon>Puccinia</taxon>
    </lineage>
</organism>